<evidence type="ECO:0000256" key="2">
    <source>
        <dbReference type="ARBA" id="ARBA00023242"/>
    </source>
</evidence>
<dbReference type="Pfam" id="PF00622">
    <property type="entry name" value="SPRY"/>
    <property type="match status" value="1"/>
</dbReference>
<feature type="region of interest" description="Disordered" evidence="3">
    <location>
        <begin position="20"/>
        <end position="149"/>
    </location>
</feature>
<sequence>MSADVVRWADMSRVESPFHAIAAQALDDPSPGETDATPPAPAAATKTSSEDGPEGDSLKTPASPTQEENGVHEAEGSKMEREEEETSGAGGPGQAKASSVATPEGGNEKTGEVVTKKSKKRTNVWTKTSSRKSAKKNGSKGGAARPSESKDDIVFLKPFHHEDHPTYPVLLSKVHKAEKIEMSLDRLTASGQKGYRMVRATRGVVQGAWYFEIFVENLGSTGHTRLGWSSRRGDIQAPVGYDAHSYAYRDVDGSKVHGAIREAYGEPYVEGDTIGFYINLPRDADYVAVPDMEVVGWKGLPYYVDAEEPVKPVPGSEILYFRNGVCQGVAFRDVNDGTYYPAASMFTLPNQDMARVTFNFGPDFKYPPVDIGDRPAPLPVSDLPGPPVEANNADGASKALTNDALSTPGVKQRMIPDSTNVVESVGQQHQPAAVPKKEKVVKKVVKATPPVTKKDKPPKVLLNSSKNGMPPKTPGSAPKNQGERPKTPGMTSKTPGVTAPKTPGFASSSKKSKPASGHSPNPDSKIEAARQKGSKVEKVGGVLNRNGHTRSPWALDKRLEGGQNVAVEVVVESSTDRRS</sequence>
<dbReference type="AlphaFoldDB" id="A0ABD1ZFJ0"/>
<name>A0ABD1ZFJ0_9MARC</name>
<evidence type="ECO:0000259" key="4">
    <source>
        <dbReference type="PROSITE" id="PS50188"/>
    </source>
</evidence>
<feature type="compositionally biased region" description="Low complexity" evidence="3">
    <location>
        <begin position="34"/>
        <end position="45"/>
    </location>
</feature>
<protein>
    <recommendedName>
        <fullName evidence="4">B30.2/SPRY domain-containing protein</fullName>
    </recommendedName>
</protein>
<dbReference type="SMART" id="SM00449">
    <property type="entry name" value="SPRY"/>
    <property type="match status" value="1"/>
</dbReference>
<dbReference type="InterPro" id="IPR013320">
    <property type="entry name" value="ConA-like_dom_sf"/>
</dbReference>
<feature type="compositionally biased region" description="Basic residues" evidence="3">
    <location>
        <begin position="129"/>
        <end position="138"/>
    </location>
</feature>
<dbReference type="FunFam" id="2.60.120.920:FF:000043">
    <property type="entry name" value="Protein TRAUCO"/>
    <property type="match status" value="1"/>
</dbReference>
<comment type="caution">
    <text evidence="5">The sequence shown here is derived from an EMBL/GenBank/DDBJ whole genome shotgun (WGS) entry which is preliminary data.</text>
</comment>
<feature type="region of interest" description="Disordered" evidence="3">
    <location>
        <begin position="422"/>
        <end position="553"/>
    </location>
</feature>
<evidence type="ECO:0000313" key="5">
    <source>
        <dbReference type="EMBL" id="KAL2650203.1"/>
    </source>
</evidence>
<proteinExistence type="predicted"/>
<dbReference type="CDD" id="cd12872">
    <property type="entry name" value="SPRY_Ash2"/>
    <property type="match status" value="1"/>
</dbReference>
<gene>
    <name evidence="5" type="ORF">R1flu_018331</name>
</gene>
<reference evidence="5 6" key="1">
    <citation type="submission" date="2024-09" db="EMBL/GenBank/DDBJ databases">
        <title>Chromosome-scale assembly of Riccia fluitans.</title>
        <authorList>
            <person name="Paukszto L."/>
            <person name="Sawicki J."/>
            <person name="Karawczyk K."/>
            <person name="Piernik-Szablinska J."/>
            <person name="Szczecinska M."/>
            <person name="Mazdziarz M."/>
        </authorList>
    </citation>
    <scope>NUCLEOTIDE SEQUENCE [LARGE SCALE GENOMIC DNA]</scope>
    <source>
        <strain evidence="5">Rf_01</strain>
        <tissue evidence="5">Aerial parts of the thallus</tissue>
    </source>
</reference>
<dbReference type="GO" id="GO:0005634">
    <property type="term" value="C:nucleus"/>
    <property type="evidence" value="ECO:0007669"/>
    <property type="project" value="UniProtKB-SubCell"/>
</dbReference>
<dbReference type="PANTHER" id="PTHR10598:SF0">
    <property type="entry name" value="SET1_ASH2 HISTONE METHYLTRANSFERASE COMPLEX SUBUNIT ASH2"/>
    <property type="match status" value="1"/>
</dbReference>
<dbReference type="InterPro" id="IPR001870">
    <property type="entry name" value="B30.2/SPRY"/>
</dbReference>
<dbReference type="PROSITE" id="PS50188">
    <property type="entry name" value="B302_SPRY"/>
    <property type="match status" value="1"/>
</dbReference>
<evidence type="ECO:0000313" key="6">
    <source>
        <dbReference type="Proteomes" id="UP001605036"/>
    </source>
</evidence>
<organism evidence="5 6">
    <name type="scientific">Riccia fluitans</name>
    <dbReference type="NCBI Taxonomy" id="41844"/>
    <lineage>
        <taxon>Eukaryota</taxon>
        <taxon>Viridiplantae</taxon>
        <taxon>Streptophyta</taxon>
        <taxon>Embryophyta</taxon>
        <taxon>Marchantiophyta</taxon>
        <taxon>Marchantiopsida</taxon>
        <taxon>Marchantiidae</taxon>
        <taxon>Marchantiales</taxon>
        <taxon>Ricciaceae</taxon>
        <taxon>Riccia</taxon>
    </lineage>
</organism>
<feature type="compositionally biased region" description="Basic and acidic residues" evidence="3">
    <location>
        <begin position="106"/>
        <end position="115"/>
    </location>
</feature>
<dbReference type="PANTHER" id="PTHR10598">
    <property type="entry name" value="SET1/ASH2 HISTONE METHYLTRANSFERASE COMPLEX SUBUNIT ASH2"/>
    <property type="match status" value="1"/>
</dbReference>
<dbReference type="InterPro" id="IPR037353">
    <property type="entry name" value="ASH2"/>
</dbReference>
<dbReference type="Gene3D" id="2.60.120.920">
    <property type="match status" value="1"/>
</dbReference>
<feature type="compositionally biased region" description="Basic and acidic residues" evidence="3">
    <location>
        <begin position="69"/>
        <end position="81"/>
    </location>
</feature>
<dbReference type="InterPro" id="IPR043136">
    <property type="entry name" value="B30.2/SPRY_sf"/>
</dbReference>
<evidence type="ECO:0000256" key="1">
    <source>
        <dbReference type="ARBA" id="ARBA00004123"/>
    </source>
</evidence>
<accession>A0ABD1ZFJ0</accession>
<feature type="domain" description="B30.2/SPRY" evidence="4">
    <location>
        <begin position="149"/>
        <end position="365"/>
    </location>
</feature>
<keyword evidence="6" id="KW-1185">Reference proteome</keyword>
<dbReference type="Proteomes" id="UP001605036">
    <property type="component" value="Unassembled WGS sequence"/>
</dbReference>
<keyword evidence="2" id="KW-0539">Nucleus</keyword>
<comment type="subcellular location">
    <subcellularLocation>
        <location evidence="1">Nucleus</location>
    </subcellularLocation>
</comment>
<evidence type="ECO:0000256" key="3">
    <source>
        <dbReference type="SAM" id="MobiDB-lite"/>
    </source>
</evidence>
<dbReference type="SUPFAM" id="SSF49899">
    <property type="entry name" value="Concanavalin A-like lectins/glucanases"/>
    <property type="match status" value="1"/>
</dbReference>
<dbReference type="EMBL" id="JBHFFA010000001">
    <property type="protein sequence ID" value="KAL2650203.1"/>
    <property type="molecule type" value="Genomic_DNA"/>
</dbReference>
<dbReference type="InterPro" id="IPR003877">
    <property type="entry name" value="SPRY_dom"/>
</dbReference>
<feature type="compositionally biased region" description="Basic and acidic residues" evidence="3">
    <location>
        <begin position="524"/>
        <end position="538"/>
    </location>
</feature>